<dbReference type="HOGENOM" id="CLU_2427684_0_0_1"/>
<protein>
    <submittedName>
        <fullName evidence="2">Uncharacterized protein</fullName>
    </submittedName>
</protein>
<reference evidence="2 3" key="1">
    <citation type="submission" date="2014-04" db="EMBL/GenBank/DDBJ databases">
        <authorList>
            <consortium name="DOE Joint Genome Institute"/>
            <person name="Kuo A."/>
            <person name="Kohler A."/>
            <person name="Jargeat P."/>
            <person name="Nagy L.G."/>
            <person name="Floudas D."/>
            <person name="Copeland A."/>
            <person name="Barry K.W."/>
            <person name="Cichocki N."/>
            <person name="Veneault-Fourrey C."/>
            <person name="LaButti K."/>
            <person name="Lindquist E.A."/>
            <person name="Lipzen A."/>
            <person name="Lundell T."/>
            <person name="Morin E."/>
            <person name="Murat C."/>
            <person name="Sun H."/>
            <person name="Tunlid A."/>
            <person name="Henrissat B."/>
            <person name="Grigoriev I.V."/>
            <person name="Hibbett D.S."/>
            <person name="Martin F."/>
            <person name="Nordberg H.P."/>
            <person name="Cantor M.N."/>
            <person name="Hua S.X."/>
        </authorList>
    </citation>
    <scope>NUCLEOTIDE SEQUENCE [LARGE SCALE GENOMIC DNA]</scope>
    <source>
        <strain evidence="2 3">Ve08.2h10</strain>
    </source>
</reference>
<dbReference type="Proteomes" id="UP000054538">
    <property type="component" value="Unassembled WGS sequence"/>
</dbReference>
<evidence type="ECO:0000313" key="2">
    <source>
        <dbReference type="EMBL" id="KIK81175.1"/>
    </source>
</evidence>
<dbReference type="AlphaFoldDB" id="A0A0D0DPY0"/>
<dbReference type="InParanoid" id="A0A0D0DPY0"/>
<sequence>MSTQLKLPEGYPLALSEAPLTAPTHSSFCLHTHNATGTSNQDEPDKPEPAPLLSITTFVNLDQSNSDDNISNNGFLTKGESTQKAVRYQQQ</sequence>
<feature type="compositionally biased region" description="Low complexity" evidence="1">
    <location>
        <begin position="60"/>
        <end position="73"/>
    </location>
</feature>
<feature type="compositionally biased region" description="Polar residues" evidence="1">
    <location>
        <begin position="24"/>
        <end position="41"/>
    </location>
</feature>
<name>A0A0D0DPY0_9AGAM</name>
<dbReference type="OrthoDB" id="2646666at2759"/>
<evidence type="ECO:0000313" key="3">
    <source>
        <dbReference type="Proteomes" id="UP000054538"/>
    </source>
</evidence>
<proteinExistence type="predicted"/>
<feature type="compositionally biased region" description="Polar residues" evidence="1">
    <location>
        <begin position="79"/>
        <end position="91"/>
    </location>
</feature>
<reference evidence="3" key="2">
    <citation type="submission" date="2015-01" db="EMBL/GenBank/DDBJ databases">
        <title>Evolutionary Origins and Diversification of the Mycorrhizal Mutualists.</title>
        <authorList>
            <consortium name="DOE Joint Genome Institute"/>
            <consortium name="Mycorrhizal Genomics Consortium"/>
            <person name="Kohler A."/>
            <person name="Kuo A."/>
            <person name="Nagy L.G."/>
            <person name="Floudas D."/>
            <person name="Copeland A."/>
            <person name="Barry K.W."/>
            <person name="Cichocki N."/>
            <person name="Veneault-Fourrey C."/>
            <person name="LaButti K."/>
            <person name="Lindquist E.A."/>
            <person name="Lipzen A."/>
            <person name="Lundell T."/>
            <person name="Morin E."/>
            <person name="Murat C."/>
            <person name="Riley R."/>
            <person name="Ohm R."/>
            <person name="Sun H."/>
            <person name="Tunlid A."/>
            <person name="Henrissat B."/>
            <person name="Grigoriev I.V."/>
            <person name="Hibbett D.S."/>
            <person name="Martin F."/>
        </authorList>
    </citation>
    <scope>NUCLEOTIDE SEQUENCE [LARGE SCALE GENOMIC DNA]</scope>
    <source>
        <strain evidence="3">Ve08.2h10</strain>
    </source>
</reference>
<keyword evidence="3" id="KW-1185">Reference proteome</keyword>
<organism evidence="2 3">
    <name type="scientific">Paxillus rubicundulus Ve08.2h10</name>
    <dbReference type="NCBI Taxonomy" id="930991"/>
    <lineage>
        <taxon>Eukaryota</taxon>
        <taxon>Fungi</taxon>
        <taxon>Dikarya</taxon>
        <taxon>Basidiomycota</taxon>
        <taxon>Agaricomycotina</taxon>
        <taxon>Agaricomycetes</taxon>
        <taxon>Agaricomycetidae</taxon>
        <taxon>Boletales</taxon>
        <taxon>Paxilineae</taxon>
        <taxon>Paxillaceae</taxon>
        <taxon>Paxillus</taxon>
    </lineage>
</organism>
<feature type="region of interest" description="Disordered" evidence="1">
    <location>
        <begin position="24"/>
        <end position="91"/>
    </location>
</feature>
<dbReference type="EMBL" id="KN825851">
    <property type="protein sequence ID" value="KIK81175.1"/>
    <property type="molecule type" value="Genomic_DNA"/>
</dbReference>
<gene>
    <name evidence="2" type="ORF">PAXRUDRAFT_15386</name>
</gene>
<evidence type="ECO:0000256" key="1">
    <source>
        <dbReference type="SAM" id="MobiDB-lite"/>
    </source>
</evidence>
<accession>A0A0D0DPY0</accession>